<evidence type="ECO:0000313" key="1">
    <source>
        <dbReference type="EMBL" id="JAH77318.1"/>
    </source>
</evidence>
<sequence length="47" mass="5249">MGFLWLRWRSWTGDWEAGEGRAGPGGWSWFSLHRGLSVVLSAPSVCV</sequence>
<organism evidence="1">
    <name type="scientific">Anguilla anguilla</name>
    <name type="common">European freshwater eel</name>
    <name type="synonym">Muraena anguilla</name>
    <dbReference type="NCBI Taxonomy" id="7936"/>
    <lineage>
        <taxon>Eukaryota</taxon>
        <taxon>Metazoa</taxon>
        <taxon>Chordata</taxon>
        <taxon>Craniata</taxon>
        <taxon>Vertebrata</taxon>
        <taxon>Euteleostomi</taxon>
        <taxon>Actinopterygii</taxon>
        <taxon>Neopterygii</taxon>
        <taxon>Teleostei</taxon>
        <taxon>Anguilliformes</taxon>
        <taxon>Anguillidae</taxon>
        <taxon>Anguilla</taxon>
    </lineage>
</organism>
<reference evidence="1" key="1">
    <citation type="submission" date="2014-11" db="EMBL/GenBank/DDBJ databases">
        <authorList>
            <person name="Amaro Gonzalez C."/>
        </authorList>
    </citation>
    <scope>NUCLEOTIDE SEQUENCE</scope>
</reference>
<accession>A0A0E9VJD3</accession>
<protein>
    <submittedName>
        <fullName evidence="1">Uncharacterized protein</fullName>
    </submittedName>
</protein>
<reference evidence="1" key="2">
    <citation type="journal article" date="2015" name="Fish Shellfish Immunol.">
        <title>Early steps in the European eel (Anguilla anguilla)-Vibrio vulnificus interaction in the gills: Role of the RtxA13 toxin.</title>
        <authorList>
            <person name="Callol A."/>
            <person name="Pajuelo D."/>
            <person name="Ebbesson L."/>
            <person name="Teles M."/>
            <person name="MacKenzie S."/>
            <person name="Amaro C."/>
        </authorList>
    </citation>
    <scope>NUCLEOTIDE SEQUENCE</scope>
</reference>
<dbReference type="AlphaFoldDB" id="A0A0E9VJD3"/>
<dbReference type="EMBL" id="GBXM01031259">
    <property type="protein sequence ID" value="JAH77318.1"/>
    <property type="molecule type" value="Transcribed_RNA"/>
</dbReference>
<name>A0A0E9VJD3_ANGAN</name>
<proteinExistence type="predicted"/>